<dbReference type="AlphaFoldDB" id="A0A1G2KRP1"/>
<name>A0A1G2KRP1_9BACT</name>
<proteinExistence type="predicted"/>
<evidence type="ECO:0000313" key="2">
    <source>
        <dbReference type="Proteomes" id="UP000177811"/>
    </source>
</evidence>
<protein>
    <recommendedName>
        <fullName evidence="3">Methyltransferase type 12</fullName>
    </recommendedName>
</protein>
<organism evidence="1 2">
    <name type="scientific">Candidatus Sungbacteria bacterium RIFCSPHIGHO2_02_FULL_51_29</name>
    <dbReference type="NCBI Taxonomy" id="1802273"/>
    <lineage>
        <taxon>Bacteria</taxon>
        <taxon>Candidatus Sungiibacteriota</taxon>
    </lineage>
</organism>
<dbReference type="InterPro" id="IPR029063">
    <property type="entry name" value="SAM-dependent_MTases_sf"/>
</dbReference>
<dbReference type="SUPFAM" id="SSF53335">
    <property type="entry name" value="S-adenosyl-L-methionine-dependent methyltransferases"/>
    <property type="match status" value="1"/>
</dbReference>
<evidence type="ECO:0000313" key="1">
    <source>
        <dbReference type="EMBL" id="OHA02108.1"/>
    </source>
</evidence>
<dbReference type="Pfam" id="PF13489">
    <property type="entry name" value="Methyltransf_23"/>
    <property type="match status" value="1"/>
</dbReference>
<comment type="caution">
    <text evidence="1">The sequence shown here is derived from an EMBL/GenBank/DDBJ whole genome shotgun (WGS) entry which is preliminary data.</text>
</comment>
<accession>A0A1G2KRP1</accession>
<dbReference type="PANTHER" id="PTHR43861">
    <property type="entry name" value="TRANS-ACONITATE 2-METHYLTRANSFERASE-RELATED"/>
    <property type="match status" value="1"/>
</dbReference>
<dbReference type="EMBL" id="MHQL01000045">
    <property type="protein sequence ID" value="OHA02108.1"/>
    <property type="molecule type" value="Genomic_DNA"/>
</dbReference>
<evidence type="ECO:0008006" key="3">
    <source>
        <dbReference type="Google" id="ProtNLM"/>
    </source>
</evidence>
<dbReference type="Gene3D" id="3.40.50.150">
    <property type="entry name" value="Vaccinia Virus protein VP39"/>
    <property type="match status" value="1"/>
</dbReference>
<dbReference type="Proteomes" id="UP000177811">
    <property type="component" value="Unassembled WGS sequence"/>
</dbReference>
<dbReference type="PANTHER" id="PTHR43861:SF6">
    <property type="entry name" value="METHYLTRANSFERASE TYPE 11"/>
    <property type="match status" value="1"/>
</dbReference>
<sequence>MALQRQFSPQELFQEGRRETWERDGVSFPVDIRCGKTTDLFGLKKDLLHGFKDRVKAYRDMCNRYLSEDSNLSAVEACPLCGKATSEATNAGTIHGMLYVRCAGCDMRYLAIRLSNAALDEFYAKDEVLSATHADPTLTKKRVEEVVMPKVKWAIEAFEKAYGRKPKKIVDVGAGGGQFVYAARLLGLEADGVEPNEPSRNYCKEAFGIDLIPDDFLDFAKKAKGYDMVTAWAVLEHIPNFMEILAAARTMLPSEGMMVAEVPRWHSLDTAIQTRYADAVNRHLFPLSHIQIFSDNALAEAFCRNDLLPSAAWYFGMDTYELTMQLSRLTDDEKIITGTGKDLLGFQQTLDQGMLSDTMVFAGAVRKADA</sequence>
<reference evidence="1 2" key="1">
    <citation type="journal article" date="2016" name="Nat. Commun.">
        <title>Thousands of microbial genomes shed light on interconnected biogeochemical processes in an aquifer system.</title>
        <authorList>
            <person name="Anantharaman K."/>
            <person name="Brown C.T."/>
            <person name="Hug L.A."/>
            <person name="Sharon I."/>
            <person name="Castelle C.J."/>
            <person name="Probst A.J."/>
            <person name="Thomas B.C."/>
            <person name="Singh A."/>
            <person name="Wilkins M.J."/>
            <person name="Karaoz U."/>
            <person name="Brodie E.L."/>
            <person name="Williams K.H."/>
            <person name="Hubbard S.S."/>
            <person name="Banfield J.F."/>
        </authorList>
    </citation>
    <scope>NUCLEOTIDE SEQUENCE [LARGE SCALE GENOMIC DNA]</scope>
</reference>
<gene>
    <name evidence="1" type="ORF">A3C16_04830</name>
</gene>
<dbReference type="CDD" id="cd02440">
    <property type="entry name" value="AdoMet_MTases"/>
    <property type="match status" value="1"/>
</dbReference>